<feature type="region of interest" description="Disordered" evidence="1">
    <location>
        <begin position="1"/>
        <end position="110"/>
    </location>
</feature>
<dbReference type="HOGENOM" id="CLU_2177284_0_0_1"/>
<gene>
    <name evidence="2" type="ORF">CAPTEDRAFT_194229</name>
</gene>
<dbReference type="EnsemblMetazoa" id="CapteT194229">
    <property type="protein sequence ID" value="CapteP194229"/>
    <property type="gene ID" value="CapteG194229"/>
</dbReference>
<sequence>CDSFSMSVGGPELKREGRDRQLIENSGQNLPSQNAFQTSGCPGSPHCSHRRQKSRGRARENKGGAREEDSQRIEVEPDRREAKLKRKEEDSERIEVEPEGRAEKLWKLKE</sequence>
<evidence type="ECO:0000313" key="4">
    <source>
        <dbReference type="Proteomes" id="UP000014760"/>
    </source>
</evidence>
<evidence type="ECO:0000313" key="2">
    <source>
        <dbReference type="EMBL" id="ELU10460.1"/>
    </source>
</evidence>
<proteinExistence type="predicted"/>
<feature type="compositionally biased region" description="Basic and acidic residues" evidence="1">
    <location>
        <begin position="12"/>
        <end position="22"/>
    </location>
</feature>
<accession>R7V3S2</accession>
<evidence type="ECO:0000313" key="3">
    <source>
        <dbReference type="EnsemblMetazoa" id="CapteP194229"/>
    </source>
</evidence>
<feature type="non-terminal residue" evidence="2">
    <location>
        <position position="1"/>
    </location>
</feature>
<reference evidence="3" key="3">
    <citation type="submission" date="2015-06" db="UniProtKB">
        <authorList>
            <consortium name="EnsemblMetazoa"/>
        </authorList>
    </citation>
    <scope>IDENTIFICATION</scope>
</reference>
<feature type="compositionally biased region" description="Basic residues" evidence="1">
    <location>
        <begin position="47"/>
        <end position="56"/>
    </location>
</feature>
<keyword evidence="4" id="KW-1185">Reference proteome</keyword>
<feature type="compositionally biased region" description="Polar residues" evidence="1">
    <location>
        <begin position="23"/>
        <end position="41"/>
    </location>
</feature>
<dbReference type="EMBL" id="AMQN01041116">
    <property type="status" value="NOT_ANNOTATED_CDS"/>
    <property type="molecule type" value="Genomic_DNA"/>
</dbReference>
<organism evidence="2">
    <name type="scientific">Capitella teleta</name>
    <name type="common">Polychaete worm</name>
    <dbReference type="NCBI Taxonomy" id="283909"/>
    <lineage>
        <taxon>Eukaryota</taxon>
        <taxon>Metazoa</taxon>
        <taxon>Spiralia</taxon>
        <taxon>Lophotrochozoa</taxon>
        <taxon>Annelida</taxon>
        <taxon>Polychaeta</taxon>
        <taxon>Sedentaria</taxon>
        <taxon>Scolecida</taxon>
        <taxon>Capitellidae</taxon>
        <taxon>Capitella</taxon>
    </lineage>
</organism>
<reference evidence="2 4" key="2">
    <citation type="journal article" date="2013" name="Nature">
        <title>Insights into bilaterian evolution from three spiralian genomes.</title>
        <authorList>
            <person name="Simakov O."/>
            <person name="Marletaz F."/>
            <person name="Cho S.J."/>
            <person name="Edsinger-Gonzales E."/>
            <person name="Havlak P."/>
            <person name="Hellsten U."/>
            <person name="Kuo D.H."/>
            <person name="Larsson T."/>
            <person name="Lv J."/>
            <person name="Arendt D."/>
            <person name="Savage R."/>
            <person name="Osoegawa K."/>
            <person name="de Jong P."/>
            <person name="Grimwood J."/>
            <person name="Chapman J.A."/>
            <person name="Shapiro H."/>
            <person name="Aerts A."/>
            <person name="Otillar R.P."/>
            <person name="Terry A.Y."/>
            <person name="Boore J.L."/>
            <person name="Grigoriev I.V."/>
            <person name="Lindberg D.R."/>
            <person name="Seaver E.C."/>
            <person name="Weisblat D.A."/>
            <person name="Putnam N.H."/>
            <person name="Rokhsar D.S."/>
        </authorList>
    </citation>
    <scope>NUCLEOTIDE SEQUENCE</scope>
    <source>
        <strain evidence="2 4">I ESC-2004</strain>
    </source>
</reference>
<dbReference type="Proteomes" id="UP000014760">
    <property type="component" value="Unassembled WGS sequence"/>
</dbReference>
<protein>
    <submittedName>
        <fullName evidence="2 3">Uncharacterized protein</fullName>
    </submittedName>
</protein>
<dbReference type="AlphaFoldDB" id="R7V3S2"/>
<reference evidence="4" key="1">
    <citation type="submission" date="2012-12" db="EMBL/GenBank/DDBJ databases">
        <authorList>
            <person name="Hellsten U."/>
            <person name="Grimwood J."/>
            <person name="Chapman J.A."/>
            <person name="Shapiro H."/>
            <person name="Aerts A."/>
            <person name="Otillar R.P."/>
            <person name="Terry A.Y."/>
            <person name="Boore J.L."/>
            <person name="Simakov O."/>
            <person name="Marletaz F."/>
            <person name="Cho S.-J."/>
            <person name="Edsinger-Gonzales E."/>
            <person name="Havlak P."/>
            <person name="Kuo D.-H."/>
            <person name="Larsson T."/>
            <person name="Lv J."/>
            <person name="Arendt D."/>
            <person name="Savage R."/>
            <person name="Osoegawa K."/>
            <person name="de Jong P."/>
            <person name="Lindberg D.R."/>
            <person name="Seaver E.C."/>
            <person name="Weisblat D.A."/>
            <person name="Putnam N.H."/>
            <person name="Grigoriev I.V."/>
            <person name="Rokhsar D.S."/>
        </authorList>
    </citation>
    <scope>NUCLEOTIDE SEQUENCE</scope>
    <source>
        <strain evidence="4">I ESC-2004</strain>
    </source>
</reference>
<dbReference type="EMBL" id="KB297478">
    <property type="protein sequence ID" value="ELU10460.1"/>
    <property type="molecule type" value="Genomic_DNA"/>
</dbReference>
<name>R7V3S2_CAPTE</name>
<evidence type="ECO:0000256" key="1">
    <source>
        <dbReference type="SAM" id="MobiDB-lite"/>
    </source>
</evidence>
<feature type="compositionally biased region" description="Basic and acidic residues" evidence="1">
    <location>
        <begin position="57"/>
        <end position="110"/>
    </location>
</feature>